<evidence type="ECO:0000256" key="3">
    <source>
        <dbReference type="SAM" id="MobiDB-lite"/>
    </source>
</evidence>
<keyword evidence="2" id="KW-0175">Coiled coil</keyword>
<feature type="region of interest" description="Disordered" evidence="3">
    <location>
        <begin position="33"/>
        <end position="71"/>
    </location>
</feature>
<dbReference type="Pfam" id="PF16526">
    <property type="entry name" value="CLZ"/>
    <property type="match status" value="1"/>
</dbReference>
<feature type="compositionally biased region" description="Basic and acidic residues" evidence="3">
    <location>
        <begin position="191"/>
        <end position="204"/>
    </location>
</feature>
<keyword evidence="1" id="KW-0716">Sensory transduction</keyword>
<evidence type="ECO:0000313" key="5">
    <source>
        <dbReference type="EMBL" id="KAK9401861.1"/>
    </source>
</evidence>
<dbReference type="GO" id="GO:0005222">
    <property type="term" value="F:intracellularly cAMP-activated cation channel activity"/>
    <property type="evidence" value="ECO:0007669"/>
    <property type="project" value="TreeGrafter"/>
</dbReference>
<dbReference type="GO" id="GO:0044877">
    <property type="term" value="F:protein-containing complex binding"/>
    <property type="evidence" value="ECO:0007669"/>
    <property type="project" value="TreeGrafter"/>
</dbReference>
<name>A0AAW1BJ92_CROAD</name>
<dbReference type="InterPro" id="IPR050866">
    <property type="entry name" value="CNG_cation_channel"/>
</dbReference>
<dbReference type="FunFam" id="1.20.5.300:FF:000002">
    <property type="entry name" value="Cyclic nucleotide-gated channel alpha 3"/>
    <property type="match status" value="1"/>
</dbReference>
<evidence type="ECO:0000256" key="2">
    <source>
        <dbReference type="SAM" id="Coils"/>
    </source>
</evidence>
<protein>
    <submittedName>
        <fullName evidence="5">Cyclic nucleotide-gated cation channel alpha-3</fullName>
    </submittedName>
</protein>
<feature type="compositionally biased region" description="Basic and acidic residues" evidence="3">
    <location>
        <begin position="49"/>
        <end position="71"/>
    </location>
</feature>
<reference evidence="5 6" key="1">
    <citation type="journal article" date="2024" name="Proc. Natl. Acad. Sci. U.S.A.">
        <title>The genetic regulatory architecture and epigenomic basis for age-related changes in rattlesnake venom.</title>
        <authorList>
            <person name="Hogan M.P."/>
            <person name="Holding M.L."/>
            <person name="Nystrom G.S."/>
            <person name="Colston T.J."/>
            <person name="Bartlett D.A."/>
            <person name="Mason A.J."/>
            <person name="Ellsworth S.A."/>
            <person name="Rautsaw R.M."/>
            <person name="Lawrence K.C."/>
            <person name="Strickland J.L."/>
            <person name="He B."/>
            <person name="Fraser P."/>
            <person name="Margres M.J."/>
            <person name="Gilbert D.M."/>
            <person name="Gibbs H.L."/>
            <person name="Parkinson C.L."/>
            <person name="Rokyta D.R."/>
        </authorList>
    </citation>
    <scope>NUCLEOTIDE SEQUENCE [LARGE SCALE GENOMIC DNA]</scope>
    <source>
        <strain evidence="5">DRR0105</strain>
    </source>
</reference>
<evidence type="ECO:0000313" key="6">
    <source>
        <dbReference type="Proteomes" id="UP001474421"/>
    </source>
</evidence>
<feature type="domain" description="Cyclic nucleotide-gated channel C-terminal leucine zipper" evidence="4">
    <location>
        <begin position="109"/>
        <end position="178"/>
    </location>
</feature>
<dbReference type="GO" id="GO:0005223">
    <property type="term" value="F:intracellularly cGMP-activated cation channel activity"/>
    <property type="evidence" value="ECO:0007669"/>
    <property type="project" value="TreeGrafter"/>
</dbReference>
<evidence type="ECO:0000259" key="4">
    <source>
        <dbReference type="Pfam" id="PF16526"/>
    </source>
</evidence>
<gene>
    <name evidence="5" type="ORF">NXF25_010217</name>
</gene>
<dbReference type="EMBL" id="JAOTOJ010000004">
    <property type="protein sequence ID" value="KAK9401861.1"/>
    <property type="molecule type" value="Genomic_DNA"/>
</dbReference>
<dbReference type="GO" id="GO:0017071">
    <property type="term" value="C:intracellular cyclic nucleotide activated cation channel complex"/>
    <property type="evidence" value="ECO:0007669"/>
    <property type="project" value="TreeGrafter"/>
</dbReference>
<evidence type="ECO:0000256" key="1">
    <source>
        <dbReference type="ARBA" id="ARBA00022606"/>
    </source>
</evidence>
<proteinExistence type="predicted"/>
<dbReference type="GO" id="GO:0005886">
    <property type="term" value="C:plasma membrane"/>
    <property type="evidence" value="ECO:0007669"/>
    <property type="project" value="TreeGrafter"/>
</dbReference>
<feature type="region of interest" description="Disordered" evidence="3">
    <location>
        <begin position="185"/>
        <end position="204"/>
    </location>
</feature>
<feature type="coiled-coil region" evidence="2">
    <location>
        <begin position="141"/>
        <end position="179"/>
    </location>
</feature>
<organism evidence="5 6">
    <name type="scientific">Crotalus adamanteus</name>
    <name type="common">Eastern diamondback rattlesnake</name>
    <dbReference type="NCBI Taxonomy" id="8729"/>
    <lineage>
        <taxon>Eukaryota</taxon>
        <taxon>Metazoa</taxon>
        <taxon>Chordata</taxon>
        <taxon>Craniata</taxon>
        <taxon>Vertebrata</taxon>
        <taxon>Euteleostomi</taxon>
        <taxon>Lepidosauria</taxon>
        <taxon>Squamata</taxon>
        <taxon>Bifurcata</taxon>
        <taxon>Unidentata</taxon>
        <taxon>Episquamata</taxon>
        <taxon>Toxicofera</taxon>
        <taxon>Serpentes</taxon>
        <taxon>Colubroidea</taxon>
        <taxon>Viperidae</taxon>
        <taxon>Crotalinae</taxon>
        <taxon>Crotalus</taxon>
    </lineage>
</organism>
<keyword evidence="6" id="KW-1185">Reference proteome</keyword>
<dbReference type="AlphaFoldDB" id="A0AAW1BJ92"/>
<sequence length="204" mass="22871">MAEEEGDTSTEGATNRSSGFFSLVRTWFRKHLRQDGQRSDSSVEAQGGENKDDKAKPKKDGKDEQKKEKKEIFVVDPSSNLYYRWLGIIAAPDDLMEALTEYPEAKKALEEKGRQILLKDNLIDEEAAKAGADPKDLEEKIGKLEAALDTLQTRFARLLAEYTASQSKLKQRLVEVETKVKKSGNDALLDVPDKAGKPEEQKKN</sequence>
<comment type="caution">
    <text evidence="5">The sequence shown here is derived from an EMBL/GenBank/DDBJ whole genome shotgun (WGS) entry which is preliminary data.</text>
</comment>
<dbReference type="PANTHER" id="PTHR45638:SF6">
    <property type="entry name" value="CYCLIC NUCLEOTIDE-GATED CATION CHANNEL ALPHA-3"/>
    <property type="match status" value="1"/>
</dbReference>
<dbReference type="InterPro" id="IPR032406">
    <property type="entry name" value="CLZ_dom"/>
</dbReference>
<dbReference type="GO" id="GO:0030553">
    <property type="term" value="F:cGMP binding"/>
    <property type="evidence" value="ECO:0007669"/>
    <property type="project" value="TreeGrafter"/>
</dbReference>
<dbReference type="Gene3D" id="1.20.5.300">
    <property type="match status" value="1"/>
</dbReference>
<accession>A0AAW1BJ92</accession>
<dbReference type="PANTHER" id="PTHR45638">
    <property type="entry name" value="CYCLIC NUCLEOTIDE-GATED CATION CHANNEL SUBUNIT A"/>
    <property type="match status" value="1"/>
</dbReference>
<dbReference type="Proteomes" id="UP001474421">
    <property type="component" value="Unassembled WGS sequence"/>
</dbReference>